<dbReference type="AlphaFoldDB" id="A0A432W669"/>
<dbReference type="Proteomes" id="UP000288293">
    <property type="component" value="Unassembled WGS sequence"/>
</dbReference>
<evidence type="ECO:0000256" key="1">
    <source>
        <dbReference type="SAM" id="SignalP"/>
    </source>
</evidence>
<feature type="signal peptide" evidence="1">
    <location>
        <begin position="1"/>
        <end position="22"/>
    </location>
</feature>
<dbReference type="InterPro" id="IPR029045">
    <property type="entry name" value="ClpP/crotonase-like_dom_sf"/>
</dbReference>
<protein>
    <submittedName>
        <fullName evidence="2">Peptidase S41</fullName>
    </submittedName>
</protein>
<accession>A0A432W669</accession>
<sequence>MYKKYIVISWLVVMLLPACARAQMDVTDWRADIDFYAEQLVKHHIDPFHTLSQESFYNEIDRIKQSIPDQTKNQILVQLMKLTSRINDGHTSFPLWGIESARFPLGVKLFGEDVYVVSTTAQYQDLLGSRLISINETPVSDIAPFVSEVTPFTENAFSEAVRVGQYLPHARVLNGLGFIEDNGTAQFAFFDVEGKLIVHTLSAQPSPLLDFEITHFNDPVFTAKEEVSEDLWFGASGNNKTVYIKFRRYTSVANMESFSRQILSFINREQSENLIIDLRDNYGGDFFVGLKLAQALVLADSLNWKSGVYVLIDNVTYSAAMSNAAQFSQILNAKLVGSPTGARPSGYQDMGQLVLPNSGLEVTYSKRLYRFKDNNSDALSPDASVDVSIEDYRDGIDAQLRWVLNQINDNNTSQRPNR</sequence>
<proteinExistence type="predicted"/>
<feature type="chain" id="PRO_5019465564" evidence="1">
    <location>
        <begin position="23"/>
        <end position="418"/>
    </location>
</feature>
<reference evidence="2 3" key="1">
    <citation type="journal article" date="2011" name="Front. Microbiol.">
        <title>Genomic signatures of strain selection and enhancement in Bacillus atrophaeus var. globigii, a historical biowarfare simulant.</title>
        <authorList>
            <person name="Gibbons H.S."/>
            <person name="Broomall S.M."/>
            <person name="McNew L.A."/>
            <person name="Daligault H."/>
            <person name="Chapman C."/>
            <person name="Bruce D."/>
            <person name="Karavis M."/>
            <person name="Krepps M."/>
            <person name="McGregor P.A."/>
            <person name="Hong C."/>
            <person name="Park K.H."/>
            <person name="Akmal A."/>
            <person name="Feldman A."/>
            <person name="Lin J.S."/>
            <person name="Chang W.E."/>
            <person name="Higgs B.W."/>
            <person name="Demirev P."/>
            <person name="Lindquist J."/>
            <person name="Liem A."/>
            <person name="Fochler E."/>
            <person name="Read T.D."/>
            <person name="Tapia R."/>
            <person name="Johnson S."/>
            <person name="Bishop-Lilly K.A."/>
            <person name="Detter C."/>
            <person name="Han C."/>
            <person name="Sozhamannan S."/>
            <person name="Rosenzweig C.N."/>
            <person name="Skowronski E.W."/>
        </authorList>
    </citation>
    <scope>NUCLEOTIDE SEQUENCE [LARGE SCALE GENOMIC DNA]</scope>
    <source>
        <strain evidence="2 3">MLST1</strain>
    </source>
</reference>
<dbReference type="Gene3D" id="3.90.226.10">
    <property type="entry name" value="2-enoyl-CoA Hydratase, Chain A, domain 1"/>
    <property type="match status" value="2"/>
</dbReference>
<dbReference type="RefSeq" id="WP_126802222.1">
    <property type="nucleotide sequence ID" value="NZ_PIPL01000001.1"/>
</dbReference>
<name>A0A432W669_9GAMM</name>
<evidence type="ECO:0000313" key="2">
    <source>
        <dbReference type="EMBL" id="RUO25521.1"/>
    </source>
</evidence>
<comment type="caution">
    <text evidence="2">The sequence shown here is derived from an EMBL/GenBank/DDBJ whole genome shotgun (WGS) entry which is preliminary data.</text>
</comment>
<evidence type="ECO:0000313" key="3">
    <source>
        <dbReference type="Proteomes" id="UP000288293"/>
    </source>
</evidence>
<keyword evidence="3" id="KW-1185">Reference proteome</keyword>
<gene>
    <name evidence="2" type="ORF">CWE09_01930</name>
</gene>
<dbReference type="OrthoDB" id="9799367at2"/>
<keyword evidence="1" id="KW-0732">Signal</keyword>
<organism evidence="2 3">
    <name type="scientific">Aliidiomarina minuta</name>
    <dbReference type="NCBI Taxonomy" id="880057"/>
    <lineage>
        <taxon>Bacteria</taxon>
        <taxon>Pseudomonadati</taxon>
        <taxon>Pseudomonadota</taxon>
        <taxon>Gammaproteobacteria</taxon>
        <taxon>Alteromonadales</taxon>
        <taxon>Idiomarinaceae</taxon>
        <taxon>Aliidiomarina</taxon>
    </lineage>
</organism>
<dbReference type="EMBL" id="PIPL01000001">
    <property type="protein sequence ID" value="RUO25521.1"/>
    <property type="molecule type" value="Genomic_DNA"/>
</dbReference>
<dbReference type="SUPFAM" id="SSF52096">
    <property type="entry name" value="ClpP/crotonase"/>
    <property type="match status" value="1"/>
</dbReference>